<reference evidence="1" key="1">
    <citation type="journal article" date="2019" name="Philos. Trans. R. Soc. Lond., B, Biol. Sci.">
        <title>Targeted metagenomic recovery of four divergent viruses reveals shared and distinctive characteristics of giant viruses of marine eukaryotes.</title>
        <authorList>
            <person name="Needham D.M."/>
            <person name="Poirier C."/>
            <person name="Hehenberger E."/>
            <person name="Jimenez V."/>
            <person name="Swalwell J.E."/>
            <person name="Santoro A.E."/>
            <person name="Worden A.Z."/>
        </authorList>
    </citation>
    <scope>NUCLEOTIDE SEQUENCE</scope>
    <source>
        <strain evidence="1">MPacV-611</strain>
    </source>
</reference>
<sequence>MKESIFITLVLVLVYIFILVNKKNLKLVEYNGYRFLIQNTNSPTNNLTLLAEIVKRLFILRNFLIQKFKAIDFSDIDENIINKITLCKDNDTSIYKNECIKGISNFLSEDEFKLSIKILEKNFSKERTIISENINESQYTSYSVNKGEEIVFCLKSRQNKKIHHVNLLMYVAIHELAHCGCIEIGHTNLYNRIFKVYLLVAIQLNLYKYDDYSKSSVEYCGMIVNSHILSTYDYYILKN</sequence>
<accession>A0A5J6VMU1</accession>
<organism evidence="1">
    <name type="scientific">Megaviridae environmental sample</name>
    <dbReference type="NCBI Taxonomy" id="1737588"/>
    <lineage>
        <taxon>Viruses</taxon>
        <taxon>Varidnaviria</taxon>
        <taxon>Bamfordvirae</taxon>
        <taxon>Nucleocytoviricota</taxon>
        <taxon>Megaviricetes</taxon>
        <taxon>Imitervirales</taxon>
        <taxon>Mimiviridae</taxon>
        <taxon>environmental samples</taxon>
    </lineage>
</organism>
<protein>
    <recommendedName>
        <fullName evidence="2">WLM domain-containing protein</fullName>
    </recommendedName>
</protein>
<evidence type="ECO:0000313" key="1">
    <source>
        <dbReference type="EMBL" id="QFG74754.1"/>
    </source>
</evidence>
<dbReference type="EMBL" id="MN448290">
    <property type="protein sequence ID" value="QFG74754.1"/>
    <property type="molecule type" value="Genomic_DNA"/>
</dbReference>
<name>A0A5J6VMU1_9VIRU</name>
<evidence type="ECO:0008006" key="2">
    <source>
        <dbReference type="Google" id="ProtNLM"/>
    </source>
</evidence>
<proteinExistence type="predicted"/>